<keyword evidence="2" id="KW-1185">Reference proteome</keyword>
<gene>
    <name evidence="1" type="ORF">MITSMUL_03635</name>
</gene>
<dbReference type="AlphaFoldDB" id="C9KKD6"/>
<sequence length="42" mass="5156">MTYNADYIFLPFRQNFIVDSYYSTNRSKRSAKVSWLRIVTRF</sequence>
<evidence type="ECO:0000313" key="1">
    <source>
        <dbReference type="EMBL" id="EEX69586.1"/>
    </source>
</evidence>
<name>C9KKD6_9FIRM</name>
<accession>C9KKD6</accession>
<comment type="caution">
    <text evidence="1">The sequence shown here is derived from an EMBL/GenBank/DDBJ whole genome shotgun (WGS) entry which is preliminary data.</text>
</comment>
<organism evidence="1 2">
    <name type="scientific">Mitsuokella multacida DSM 20544</name>
    <dbReference type="NCBI Taxonomy" id="500635"/>
    <lineage>
        <taxon>Bacteria</taxon>
        <taxon>Bacillati</taxon>
        <taxon>Bacillota</taxon>
        <taxon>Negativicutes</taxon>
        <taxon>Selenomonadales</taxon>
        <taxon>Selenomonadaceae</taxon>
        <taxon>Mitsuokella</taxon>
    </lineage>
</organism>
<evidence type="ECO:0000313" key="2">
    <source>
        <dbReference type="Proteomes" id="UP000003671"/>
    </source>
</evidence>
<dbReference type="HOGENOM" id="CLU_3254138_0_0_9"/>
<dbReference type="Proteomes" id="UP000003671">
    <property type="component" value="Unassembled WGS sequence"/>
</dbReference>
<reference evidence="1" key="1">
    <citation type="submission" date="2009-09" db="EMBL/GenBank/DDBJ databases">
        <authorList>
            <person name="Weinstock G."/>
            <person name="Sodergren E."/>
            <person name="Clifton S."/>
            <person name="Fulton L."/>
            <person name="Fulton B."/>
            <person name="Courtney L."/>
            <person name="Fronick C."/>
            <person name="Harrison M."/>
            <person name="Strong C."/>
            <person name="Farmer C."/>
            <person name="Delahaunty K."/>
            <person name="Markovic C."/>
            <person name="Hall O."/>
            <person name="Minx P."/>
            <person name="Tomlinson C."/>
            <person name="Mitreva M."/>
            <person name="Nelson J."/>
            <person name="Hou S."/>
            <person name="Wollam A."/>
            <person name="Pepin K.H."/>
            <person name="Johnson M."/>
            <person name="Bhonagiri V."/>
            <person name="Nash W.E."/>
            <person name="Warren W."/>
            <person name="Chinwalla A."/>
            <person name="Mardis E.R."/>
            <person name="Wilson R.K."/>
        </authorList>
    </citation>
    <scope>NUCLEOTIDE SEQUENCE [LARGE SCALE GENOMIC DNA]</scope>
    <source>
        <strain evidence="1">DSM 20544</strain>
    </source>
</reference>
<proteinExistence type="predicted"/>
<dbReference type="EMBL" id="ABWK02000009">
    <property type="protein sequence ID" value="EEX69586.1"/>
    <property type="molecule type" value="Genomic_DNA"/>
</dbReference>
<protein>
    <submittedName>
        <fullName evidence="1">Uncharacterized protein</fullName>
    </submittedName>
</protein>